<reference evidence="4 5" key="1">
    <citation type="submission" date="2024-06" db="EMBL/GenBank/DDBJ databases">
        <authorList>
            <person name="Pan Q."/>
            <person name="Wen M."/>
            <person name="Jouanno E."/>
            <person name="Zahm M."/>
            <person name="Klopp C."/>
            <person name="Cabau C."/>
            <person name="Louis A."/>
            <person name="Berthelot C."/>
            <person name="Parey E."/>
            <person name="Roest Crollius H."/>
            <person name="Montfort J."/>
            <person name="Robinson-Rechavi M."/>
            <person name="Bouchez O."/>
            <person name="Lampietro C."/>
            <person name="Lopez Roques C."/>
            <person name="Donnadieu C."/>
            <person name="Postlethwait J."/>
            <person name="Bobe J."/>
            <person name="Verreycken H."/>
            <person name="Guiguen Y."/>
        </authorList>
    </citation>
    <scope>NUCLEOTIDE SEQUENCE [LARGE SCALE GENOMIC DNA]</scope>
    <source>
        <strain evidence="4">Up_M1</strain>
        <tissue evidence="4">Testis</tissue>
    </source>
</reference>
<evidence type="ECO:0000313" key="5">
    <source>
        <dbReference type="Proteomes" id="UP001557470"/>
    </source>
</evidence>
<keyword evidence="5" id="KW-1185">Reference proteome</keyword>
<dbReference type="PROSITE" id="PS50014">
    <property type="entry name" value="BROMODOMAIN_2"/>
    <property type="match status" value="1"/>
</dbReference>
<feature type="domain" description="Bromo" evidence="3">
    <location>
        <begin position="1"/>
        <end position="43"/>
    </location>
</feature>
<dbReference type="EMBL" id="JAGEUA010000011">
    <property type="protein sequence ID" value="KAL0962331.1"/>
    <property type="molecule type" value="Genomic_DNA"/>
</dbReference>
<evidence type="ECO:0000259" key="3">
    <source>
        <dbReference type="PROSITE" id="PS50014"/>
    </source>
</evidence>
<dbReference type="InterPro" id="IPR036427">
    <property type="entry name" value="Bromodomain-like_sf"/>
</dbReference>
<accession>A0ABD0WCV1</accession>
<dbReference type="Proteomes" id="UP001557470">
    <property type="component" value="Unassembled WGS sequence"/>
</dbReference>
<gene>
    <name evidence="4" type="ORF">UPYG_G00338720</name>
</gene>
<dbReference type="InterPro" id="IPR001487">
    <property type="entry name" value="Bromodomain"/>
</dbReference>
<evidence type="ECO:0000313" key="4">
    <source>
        <dbReference type="EMBL" id="KAL0962331.1"/>
    </source>
</evidence>
<dbReference type="Gene3D" id="1.20.920.10">
    <property type="entry name" value="Bromodomain-like"/>
    <property type="match status" value="1"/>
</dbReference>
<dbReference type="SUPFAM" id="SSF47370">
    <property type="entry name" value="Bromodomain"/>
    <property type="match status" value="1"/>
</dbReference>
<name>A0ABD0WCV1_UMBPY</name>
<dbReference type="Pfam" id="PF00439">
    <property type="entry name" value="Bromodomain"/>
    <property type="match status" value="1"/>
</dbReference>
<keyword evidence="1 2" id="KW-0103">Bromodomain</keyword>
<organism evidence="4 5">
    <name type="scientific">Umbra pygmaea</name>
    <name type="common">Eastern mudminnow</name>
    <dbReference type="NCBI Taxonomy" id="75934"/>
    <lineage>
        <taxon>Eukaryota</taxon>
        <taxon>Metazoa</taxon>
        <taxon>Chordata</taxon>
        <taxon>Craniata</taxon>
        <taxon>Vertebrata</taxon>
        <taxon>Euteleostomi</taxon>
        <taxon>Actinopterygii</taxon>
        <taxon>Neopterygii</taxon>
        <taxon>Teleostei</taxon>
        <taxon>Protacanthopterygii</taxon>
        <taxon>Esociformes</taxon>
        <taxon>Umbridae</taxon>
        <taxon>Umbra</taxon>
    </lineage>
</organism>
<sequence>MHFCTILTKINLHKYVTAREFFHDVDLIWKNTLEYNSTDISKIHCSVLDWIILPGRMLTGMLTTERRVTCATRALVQQQKMIQVNKNHSKELCLSQKDYELCQSIYRHRNDNETELMQMDSLSLCATAGVYRAFREGTTGQKRKTAHQQSDMFGS</sequence>
<evidence type="ECO:0000256" key="2">
    <source>
        <dbReference type="PROSITE-ProRule" id="PRU00035"/>
    </source>
</evidence>
<evidence type="ECO:0000256" key="1">
    <source>
        <dbReference type="ARBA" id="ARBA00023117"/>
    </source>
</evidence>
<dbReference type="AlphaFoldDB" id="A0ABD0WCV1"/>
<comment type="caution">
    <text evidence="4">The sequence shown here is derived from an EMBL/GenBank/DDBJ whole genome shotgun (WGS) entry which is preliminary data.</text>
</comment>
<proteinExistence type="predicted"/>
<protein>
    <recommendedName>
        <fullName evidence="3">Bromo domain-containing protein</fullName>
    </recommendedName>
</protein>